<evidence type="ECO:0000313" key="3">
    <source>
        <dbReference type="EMBL" id="CAF3714259.1"/>
    </source>
</evidence>
<dbReference type="Gene3D" id="3.40.50.1820">
    <property type="entry name" value="alpha/beta hydrolase"/>
    <property type="match status" value="1"/>
</dbReference>
<dbReference type="InterPro" id="IPR029058">
    <property type="entry name" value="AB_hydrolase_fold"/>
</dbReference>
<organism evidence="3 4">
    <name type="scientific">Rotaria sordida</name>
    <dbReference type="NCBI Taxonomy" id="392033"/>
    <lineage>
        <taxon>Eukaryota</taxon>
        <taxon>Metazoa</taxon>
        <taxon>Spiralia</taxon>
        <taxon>Gnathifera</taxon>
        <taxon>Rotifera</taxon>
        <taxon>Eurotatoria</taxon>
        <taxon>Bdelloidea</taxon>
        <taxon>Philodinida</taxon>
        <taxon>Philodinidae</taxon>
        <taxon>Rotaria</taxon>
    </lineage>
</organism>
<dbReference type="Pfam" id="PF03096">
    <property type="entry name" value="Ndr"/>
    <property type="match status" value="1"/>
</dbReference>
<accession>A0A818VPT9</accession>
<proteinExistence type="inferred from homology"/>
<comment type="caution">
    <text evidence="3">The sequence shown here is derived from an EMBL/GenBank/DDBJ whole genome shotgun (WGS) entry which is preliminary data.</text>
</comment>
<reference evidence="3" key="1">
    <citation type="submission" date="2021-02" db="EMBL/GenBank/DDBJ databases">
        <authorList>
            <person name="Nowell W R."/>
        </authorList>
    </citation>
    <scope>NUCLEOTIDE SEQUENCE</scope>
</reference>
<evidence type="ECO:0000313" key="4">
    <source>
        <dbReference type="Proteomes" id="UP000663836"/>
    </source>
</evidence>
<feature type="region of interest" description="Disordered" evidence="2">
    <location>
        <begin position="439"/>
        <end position="478"/>
    </location>
</feature>
<sequence length="497" mass="55765">MVDTLPAPYGDEMKGISQATGLPLGIHIWDMSNNTWILTEKLRTLITQINFTRNGEVLFKTTSFAGYIGVLTGLKPNVFSISVNSRTSFHGGYEELTMATYTTSVDTQDRLLESSMHETSINTVKSIPISTRYGYVLVTQQGASDRSIIVTYHDVGYNSATQFHHFFAFPEMIPITEHFTIYHINAPGQEDRANPLPSTSVYPTMEQLAETVNDVFNHLNIKTAIGFGVGVGANILTRFALKYSTKVYGLILVNCISRGIGWFEGFTLKWPTQDMPQQTWTDALLTYLIWYHLGYESQSTHPDLVQGLRRHLEENINAKNVVKLLNSFLKRTPIVMERPNELNKNANPPISLKCTVVNITGFSSPHKDDVIDTNDKCDPAMSSYVEFSDCGGAVLEEQPAKIAEAIRLFLQGLGYISHLSIPKFSIANRLTEQAAEYKRRNGSLSRAPRRSSAPFDSVDSGLYRNDSQGDDMDDDPNYYGHELQLRVDTFDDRNVKL</sequence>
<dbReference type="AlphaFoldDB" id="A0A818VPT9"/>
<dbReference type="InterPro" id="IPR004142">
    <property type="entry name" value="NDRG"/>
</dbReference>
<evidence type="ECO:0000256" key="1">
    <source>
        <dbReference type="ARBA" id="ARBA00005598"/>
    </source>
</evidence>
<gene>
    <name evidence="3" type="ORF">JBS370_LOCUS10364</name>
</gene>
<protein>
    <recommendedName>
        <fullName evidence="5">Protein NDRG3</fullName>
    </recommendedName>
</protein>
<name>A0A818VPT9_9BILA</name>
<evidence type="ECO:0008006" key="5">
    <source>
        <dbReference type="Google" id="ProtNLM"/>
    </source>
</evidence>
<evidence type="ECO:0000256" key="2">
    <source>
        <dbReference type="SAM" id="MobiDB-lite"/>
    </source>
</evidence>
<dbReference type="Proteomes" id="UP000663836">
    <property type="component" value="Unassembled WGS sequence"/>
</dbReference>
<dbReference type="SUPFAM" id="SSF53474">
    <property type="entry name" value="alpha/beta-Hydrolases"/>
    <property type="match status" value="1"/>
</dbReference>
<comment type="similarity">
    <text evidence="1">Belongs to the NDRG family.</text>
</comment>
<dbReference type="PANTHER" id="PTHR11034">
    <property type="entry name" value="N-MYC DOWNSTREAM REGULATED"/>
    <property type="match status" value="1"/>
</dbReference>
<dbReference type="EMBL" id="CAJOBD010000746">
    <property type="protein sequence ID" value="CAF3714259.1"/>
    <property type="molecule type" value="Genomic_DNA"/>
</dbReference>